<dbReference type="PANTHER" id="PTHR22947:SF10">
    <property type="entry name" value="MAJOR SPERM PROTEIN"/>
    <property type="match status" value="1"/>
</dbReference>
<dbReference type="Proteomes" id="UP000008068">
    <property type="component" value="Unassembled WGS sequence"/>
</dbReference>
<dbReference type="EMBL" id="GL379792">
    <property type="protein sequence ID" value="EGT54320.1"/>
    <property type="molecule type" value="Genomic_DNA"/>
</dbReference>
<keyword evidence="1" id="KW-0963">Cytoplasm</keyword>
<dbReference type="InterPro" id="IPR013783">
    <property type="entry name" value="Ig-like_fold"/>
</dbReference>
<organism evidence="5">
    <name type="scientific">Caenorhabditis brenneri</name>
    <name type="common">Nematode worm</name>
    <dbReference type="NCBI Taxonomy" id="135651"/>
    <lineage>
        <taxon>Eukaryota</taxon>
        <taxon>Metazoa</taxon>
        <taxon>Ecdysozoa</taxon>
        <taxon>Nematoda</taxon>
        <taxon>Chromadorea</taxon>
        <taxon>Rhabditida</taxon>
        <taxon>Rhabditina</taxon>
        <taxon>Rhabditomorpha</taxon>
        <taxon>Rhabditoidea</taxon>
        <taxon>Rhabditidae</taxon>
        <taxon>Peloderinae</taxon>
        <taxon>Caenorhabditis</taxon>
    </lineage>
</organism>
<dbReference type="InterPro" id="IPR008962">
    <property type="entry name" value="PapD-like_sf"/>
</dbReference>
<reference evidence="5" key="1">
    <citation type="submission" date="2011-07" db="EMBL/GenBank/DDBJ databases">
        <authorList>
            <consortium name="Caenorhabditis brenneri Sequencing and Analysis Consortium"/>
            <person name="Wilson R.K."/>
        </authorList>
    </citation>
    <scope>NUCLEOTIDE SEQUENCE [LARGE SCALE GENOMIC DNA]</scope>
    <source>
        <strain evidence="5">PB2801</strain>
    </source>
</reference>
<keyword evidence="1" id="KW-0206">Cytoskeleton</keyword>
<dbReference type="OrthoDB" id="5853038at2759"/>
<evidence type="ECO:0000256" key="2">
    <source>
        <dbReference type="SAM" id="MobiDB-lite"/>
    </source>
</evidence>
<dbReference type="OMA" id="HYYCNHQ"/>
<dbReference type="Gene3D" id="2.60.40.10">
    <property type="entry name" value="Immunoglobulins"/>
    <property type="match status" value="1"/>
</dbReference>
<sequence length="172" mass="19759">MTSQDTLRADVDDKKTIDEQQTKEPAKKLVKIVNGKNEPEFQLKLIPEHLIFKYASLGPGFATFTIVNTKTDRQAFKVKSSDNTFYRSKPSVGFIKPGEKMHIRVTYLNPYQNVPNENQHTKHIAVYHVSAGNAKTYKEAFEKKTDGVYHYYCNHQADMQQVDDNTDTDKKV</sequence>
<dbReference type="PANTHER" id="PTHR22947">
    <property type="entry name" value="MAJOR SPERM PROTEIN"/>
    <property type="match status" value="1"/>
</dbReference>
<feature type="domain" description="MSP" evidence="3">
    <location>
        <begin position="42"/>
        <end position="172"/>
    </location>
</feature>
<dbReference type="InterPro" id="IPR000535">
    <property type="entry name" value="MSP_dom"/>
</dbReference>
<accession>G0MFG8</accession>
<dbReference type="FunCoup" id="G0MFG8">
    <property type="interactions" value="1899"/>
</dbReference>
<dbReference type="InParanoid" id="G0MFG8"/>
<proteinExistence type="predicted"/>
<protein>
    <recommendedName>
        <fullName evidence="1">Major sperm protein</fullName>
    </recommendedName>
</protein>
<feature type="region of interest" description="Disordered" evidence="2">
    <location>
        <begin position="1"/>
        <end position="24"/>
    </location>
</feature>
<dbReference type="Pfam" id="PF00635">
    <property type="entry name" value="Motile_Sperm"/>
    <property type="match status" value="1"/>
</dbReference>
<dbReference type="PROSITE" id="PS50202">
    <property type="entry name" value="MSP"/>
    <property type="match status" value="1"/>
</dbReference>
<dbReference type="SUPFAM" id="SSF49354">
    <property type="entry name" value="PapD-like"/>
    <property type="match status" value="1"/>
</dbReference>
<keyword evidence="5" id="KW-1185">Reference proteome</keyword>
<name>G0MFG8_CAEBE</name>
<dbReference type="AlphaFoldDB" id="G0MFG8"/>
<dbReference type="InterPro" id="IPR051774">
    <property type="entry name" value="Sperm-specific_class_P"/>
</dbReference>
<evidence type="ECO:0000256" key="1">
    <source>
        <dbReference type="RuleBase" id="RU003425"/>
    </source>
</evidence>
<gene>
    <name evidence="4" type="ORF">CAEBREN_07114</name>
</gene>
<evidence type="ECO:0000313" key="5">
    <source>
        <dbReference type="Proteomes" id="UP000008068"/>
    </source>
</evidence>
<comment type="function">
    <text evidence="1">Central component in molecular interactions underlying sperm crawling. Forms an extensive filament system that extends from sperm villipoda, along the leading edge of the pseudopod.</text>
</comment>
<dbReference type="HOGENOM" id="CLU_092913_1_0_1"/>
<dbReference type="eggNOG" id="KOG0439">
    <property type="taxonomic scope" value="Eukaryota"/>
</dbReference>
<evidence type="ECO:0000313" key="4">
    <source>
        <dbReference type="EMBL" id="EGT54320.1"/>
    </source>
</evidence>
<evidence type="ECO:0000259" key="3">
    <source>
        <dbReference type="PROSITE" id="PS50202"/>
    </source>
</evidence>
<dbReference type="STRING" id="135651.G0MFG8"/>
<feature type="compositionally biased region" description="Basic and acidic residues" evidence="2">
    <location>
        <begin position="7"/>
        <end position="24"/>
    </location>
</feature>